<evidence type="ECO:0000256" key="1">
    <source>
        <dbReference type="SAM" id="MobiDB-lite"/>
    </source>
</evidence>
<evidence type="ECO:0000313" key="3">
    <source>
        <dbReference type="Proteomes" id="UP000008694"/>
    </source>
</evidence>
<organism evidence="3">
    <name type="scientific">Arabidopsis lyrata subsp. lyrata</name>
    <name type="common">Lyre-leaved rock-cress</name>
    <dbReference type="NCBI Taxonomy" id="81972"/>
    <lineage>
        <taxon>Eukaryota</taxon>
        <taxon>Viridiplantae</taxon>
        <taxon>Streptophyta</taxon>
        <taxon>Embryophyta</taxon>
        <taxon>Tracheophyta</taxon>
        <taxon>Spermatophyta</taxon>
        <taxon>Magnoliopsida</taxon>
        <taxon>eudicotyledons</taxon>
        <taxon>Gunneridae</taxon>
        <taxon>Pentapetalae</taxon>
        <taxon>rosids</taxon>
        <taxon>malvids</taxon>
        <taxon>Brassicales</taxon>
        <taxon>Brassicaceae</taxon>
        <taxon>Camelineae</taxon>
        <taxon>Arabidopsis</taxon>
    </lineage>
</organism>
<evidence type="ECO:0000313" key="2">
    <source>
        <dbReference type="EMBL" id="EFH56646.1"/>
    </source>
</evidence>
<dbReference type="Proteomes" id="UP000008694">
    <property type="component" value="Unassembled WGS sequence"/>
</dbReference>
<dbReference type="EMBL" id="GL348716">
    <property type="protein sequence ID" value="EFH56646.1"/>
    <property type="molecule type" value="Genomic_DNA"/>
</dbReference>
<feature type="region of interest" description="Disordered" evidence="1">
    <location>
        <begin position="1"/>
        <end position="130"/>
    </location>
</feature>
<proteinExistence type="predicted"/>
<name>D7LBE3_ARALL</name>
<accession>D7LBE3</accession>
<dbReference type="Gramene" id="scaffold_400073.1">
    <property type="protein sequence ID" value="scaffold_400073.1"/>
    <property type="gene ID" value="scaffold_400073.1"/>
</dbReference>
<keyword evidence="3" id="KW-1185">Reference proteome</keyword>
<sequence length="153" mass="17228">MAWSPVRNDVSRSRHGESSVMKPGVHPRSFSRVGELPPRQERSTGVEHALPQSRDNFSRREESKIPEGSLHREDSSRPRSARTPPPRPQREEMAPPPTEQGEVSSIPKTRRPALERLSLGGTSHPQPLPVLTHSVESDHLQDIEIRYAEEANQ</sequence>
<reference evidence="3" key="1">
    <citation type="journal article" date="2011" name="Nat. Genet.">
        <title>The Arabidopsis lyrata genome sequence and the basis of rapid genome size change.</title>
        <authorList>
            <person name="Hu T.T."/>
            <person name="Pattyn P."/>
            <person name="Bakker E.G."/>
            <person name="Cao J."/>
            <person name="Cheng J.-F."/>
            <person name="Clark R.M."/>
            <person name="Fahlgren N."/>
            <person name="Fawcett J.A."/>
            <person name="Grimwood J."/>
            <person name="Gundlach H."/>
            <person name="Haberer G."/>
            <person name="Hollister J.D."/>
            <person name="Ossowski S."/>
            <person name="Ottilar R.P."/>
            <person name="Salamov A.A."/>
            <person name="Schneeberger K."/>
            <person name="Spannagl M."/>
            <person name="Wang X."/>
            <person name="Yang L."/>
            <person name="Nasrallah M.E."/>
            <person name="Bergelson J."/>
            <person name="Carrington J.C."/>
            <person name="Gaut B.S."/>
            <person name="Schmutz J."/>
            <person name="Mayer K.F.X."/>
            <person name="Van de Peer Y."/>
            <person name="Grigoriev I.V."/>
            <person name="Nordborg M."/>
            <person name="Weigel D."/>
            <person name="Guo Y.-L."/>
        </authorList>
    </citation>
    <scope>NUCLEOTIDE SEQUENCE [LARGE SCALE GENOMIC DNA]</scope>
    <source>
        <strain evidence="3">cv. MN47</strain>
    </source>
</reference>
<dbReference type="AlphaFoldDB" id="D7LBE3"/>
<feature type="compositionally biased region" description="Basic and acidic residues" evidence="1">
    <location>
        <begin position="56"/>
        <end position="77"/>
    </location>
</feature>
<dbReference type="HOGENOM" id="CLU_1715724_0_0_1"/>
<gene>
    <name evidence="2" type="ORF">ARALYDRAFT_900572</name>
</gene>
<protein>
    <submittedName>
        <fullName evidence="2">Predicted protein</fullName>
    </submittedName>
</protein>